<dbReference type="InterPro" id="IPR042257">
    <property type="entry name" value="DGOK_C"/>
</dbReference>
<reference evidence="1 2" key="1">
    <citation type="submission" date="2018-08" db="EMBL/GenBank/DDBJ databases">
        <title>Fulvimarina sp. 85, whole genome shotgun sequence.</title>
        <authorList>
            <person name="Tuo L."/>
        </authorList>
    </citation>
    <scope>NUCLEOTIDE SEQUENCE [LARGE SCALE GENOMIC DNA]</scope>
    <source>
        <strain evidence="1 2">85</strain>
    </source>
</reference>
<dbReference type="Gene3D" id="3.30.420.300">
    <property type="entry name" value="2-keto-3-deoxy-galactonokinase, substrate binding domain"/>
    <property type="match status" value="1"/>
</dbReference>
<dbReference type="Gene3D" id="3.30.420.310">
    <property type="entry name" value="2-keto-3-deoxy-galactonokinase, C-terminal domain"/>
    <property type="match status" value="1"/>
</dbReference>
<keyword evidence="1" id="KW-0808">Transferase</keyword>
<dbReference type="GO" id="GO:0008671">
    <property type="term" value="F:2-dehydro-3-deoxygalactonokinase activity"/>
    <property type="evidence" value="ECO:0007669"/>
    <property type="project" value="InterPro"/>
</dbReference>
<dbReference type="InterPro" id="IPR042258">
    <property type="entry name" value="DGOK_N"/>
</dbReference>
<dbReference type="OrthoDB" id="256574at2"/>
<dbReference type="EMBL" id="QURL01000007">
    <property type="protein sequence ID" value="RFC62313.1"/>
    <property type="molecule type" value="Genomic_DNA"/>
</dbReference>
<name>A0A371WZB0_9HYPH</name>
<comment type="caution">
    <text evidence="1">The sequence shown here is derived from an EMBL/GenBank/DDBJ whole genome shotgun (WGS) entry which is preliminary data.</text>
</comment>
<proteinExistence type="predicted"/>
<dbReference type="AlphaFoldDB" id="A0A371WZB0"/>
<dbReference type="RefSeq" id="WP_116684255.1">
    <property type="nucleotide sequence ID" value="NZ_QURL01000007.1"/>
</dbReference>
<organism evidence="1 2">
    <name type="scientific">Fulvimarina endophytica</name>
    <dbReference type="NCBI Taxonomy" id="2293836"/>
    <lineage>
        <taxon>Bacteria</taxon>
        <taxon>Pseudomonadati</taxon>
        <taxon>Pseudomonadota</taxon>
        <taxon>Alphaproteobacteria</taxon>
        <taxon>Hyphomicrobiales</taxon>
        <taxon>Aurantimonadaceae</taxon>
        <taxon>Fulvimarina</taxon>
    </lineage>
</organism>
<sequence length="318" mass="32808">MTADAGKPAATAAYAACDWGTSNLRVWAMSAEGEPLAVRQSADGMANVGEGGFATVLDGHLAELGLAEDLSVVACGMVGARQGWAEAPYLPAPARIEGLAVHAITAPGTERDVRILPGVFLSGDGAGCDVMRGEETQLFGLALQAGGDHLACLPGTHSKWARLEAGGIVDFATFMTGELFALLSRHAVIRHSLDVDLDAAGYSDAFEAGLKDGSARPEAVLNELFALRARDLLTGAGKADLTARLSGLLIGCELAGAGKRFGEESKVALVASGMTATLYERALRAAGYTVATMDAEVCVRAGLHAAARHLFDLEGART</sequence>
<keyword evidence="2" id="KW-1185">Reference proteome</keyword>
<evidence type="ECO:0000313" key="2">
    <source>
        <dbReference type="Proteomes" id="UP000264310"/>
    </source>
</evidence>
<protein>
    <submittedName>
        <fullName evidence="1">2-dehydro-3-deoxygalactonokinase</fullName>
    </submittedName>
</protein>
<evidence type="ECO:0000313" key="1">
    <source>
        <dbReference type="EMBL" id="RFC62313.1"/>
    </source>
</evidence>
<accession>A0A371WZB0</accession>
<gene>
    <name evidence="1" type="ORF">DYI37_15870</name>
</gene>
<dbReference type="InterPro" id="IPR007729">
    <property type="entry name" value="DGOK"/>
</dbReference>
<dbReference type="Pfam" id="PF05035">
    <property type="entry name" value="DGOK"/>
    <property type="match status" value="1"/>
</dbReference>
<dbReference type="GO" id="GO:0034194">
    <property type="term" value="P:D-galactonate catabolic process"/>
    <property type="evidence" value="ECO:0007669"/>
    <property type="project" value="InterPro"/>
</dbReference>
<dbReference type="Proteomes" id="UP000264310">
    <property type="component" value="Unassembled WGS sequence"/>
</dbReference>
<keyword evidence="1" id="KW-0418">Kinase</keyword>
<dbReference type="CDD" id="cd24012">
    <property type="entry name" value="ASKHA_NBD_KDGal-kinase"/>
    <property type="match status" value="1"/>
</dbReference>